<dbReference type="EMBL" id="KI669494">
    <property type="protein sequence ID" value="OCF36904.1"/>
    <property type="molecule type" value="Genomic_DNA"/>
</dbReference>
<gene>
    <name evidence="3" type="ORF">I316_01502</name>
</gene>
<evidence type="ECO:0000313" key="4">
    <source>
        <dbReference type="Proteomes" id="UP000092666"/>
    </source>
</evidence>
<accession>A0A1B9H0Y2</accession>
<organism evidence="3 4">
    <name type="scientific">Kwoniella heveanensis BCC8398</name>
    <dbReference type="NCBI Taxonomy" id="1296120"/>
    <lineage>
        <taxon>Eukaryota</taxon>
        <taxon>Fungi</taxon>
        <taxon>Dikarya</taxon>
        <taxon>Basidiomycota</taxon>
        <taxon>Agaricomycotina</taxon>
        <taxon>Tremellomycetes</taxon>
        <taxon>Tremellales</taxon>
        <taxon>Cryptococcaceae</taxon>
        <taxon>Kwoniella</taxon>
    </lineage>
</organism>
<protein>
    <submittedName>
        <fullName evidence="3">Uncharacterized protein</fullName>
    </submittedName>
</protein>
<feature type="region of interest" description="Disordered" evidence="1">
    <location>
        <begin position="65"/>
        <end position="100"/>
    </location>
</feature>
<proteinExistence type="predicted"/>
<feature type="compositionally biased region" description="Low complexity" evidence="1">
    <location>
        <begin position="78"/>
        <end position="89"/>
    </location>
</feature>
<keyword evidence="2" id="KW-0732">Signal</keyword>
<keyword evidence="4" id="KW-1185">Reference proteome</keyword>
<dbReference type="AlphaFoldDB" id="A0A1B9H0Y2"/>
<evidence type="ECO:0000256" key="1">
    <source>
        <dbReference type="SAM" id="MobiDB-lite"/>
    </source>
</evidence>
<evidence type="ECO:0000256" key="2">
    <source>
        <dbReference type="SAM" id="SignalP"/>
    </source>
</evidence>
<feature type="compositionally biased region" description="Basic and acidic residues" evidence="1">
    <location>
        <begin position="91"/>
        <end position="100"/>
    </location>
</feature>
<dbReference type="Proteomes" id="UP000092666">
    <property type="component" value="Unassembled WGS sequence"/>
</dbReference>
<sequence length="100" mass="10578">MLAKSTLLFALAVALFGAAGMVSSLPVADEKRCINQQCAPPAAREEFAPIFVAFEARCIGRQCSPMARDDNNDDKSEVAPAPEPASASSGVHEKKCIGRQ</sequence>
<evidence type="ECO:0000313" key="3">
    <source>
        <dbReference type="EMBL" id="OCF36904.1"/>
    </source>
</evidence>
<reference evidence="4" key="2">
    <citation type="submission" date="2013-12" db="EMBL/GenBank/DDBJ databases">
        <title>Evolution of pathogenesis and genome organization in the Tremellales.</title>
        <authorList>
            <person name="Cuomo C."/>
            <person name="Litvintseva A."/>
            <person name="Heitman J."/>
            <person name="Chen Y."/>
            <person name="Sun S."/>
            <person name="Springer D."/>
            <person name="Dromer F."/>
            <person name="Young S."/>
            <person name="Zeng Q."/>
            <person name="Chapman S."/>
            <person name="Gujja S."/>
            <person name="Saif S."/>
            <person name="Birren B."/>
        </authorList>
    </citation>
    <scope>NUCLEOTIDE SEQUENCE [LARGE SCALE GENOMIC DNA]</scope>
    <source>
        <strain evidence="4">BCC8398</strain>
    </source>
</reference>
<feature type="chain" id="PRO_5008627508" evidence="2">
    <location>
        <begin position="25"/>
        <end position="100"/>
    </location>
</feature>
<feature type="compositionally biased region" description="Basic and acidic residues" evidence="1">
    <location>
        <begin position="67"/>
        <end position="77"/>
    </location>
</feature>
<name>A0A1B9H0Y2_9TREE</name>
<reference evidence="3 4" key="1">
    <citation type="submission" date="2013-07" db="EMBL/GenBank/DDBJ databases">
        <title>The Genome Sequence of Cryptococcus heveanensis BCC8398.</title>
        <authorList>
            <consortium name="The Broad Institute Genome Sequencing Platform"/>
            <person name="Cuomo C."/>
            <person name="Litvintseva A."/>
            <person name="Chen Y."/>
            <person name="Heitman J."/>
            <person name="Sun S."/>
            <person name="Springer D."/>
            <person name="Dromer F."/>
            <person name="Young S.K."/>
            <person name="Zeng Q."/>
            <person name="Gargeya S."/>
            <person name="Fitzgerald M."/>
            <person name="Abouelleil A."/>
            <person name="Alvarado L."/>
            <person name="Berlin A.M."/>
            <person name="Chapman S.B."/>
            <person name="Dewar J."/>
            <person name="Goldberg J."/>
            <person name="Griggs A."/>
            <person name="Gujja S."/>
            <person name="Hansen M."/>
            <person name="Howarth C."/>
            <person name="Imamovic A."/>
            <person name="Larimer J."/>
            <person name="McCowan C."/>
            <person name="Murphy C."/>
            <person name="Pearson M."/>
            <person name="Priest M."/>
            <person name="Roberts A."/>
            <person name="Saif S."/>
            <person name="Shea T."/>
            <person name="Sykes S."/>
            <person name="Wortman J."/>
            <person name="Nusbaum C."/>
            <person name="Birren B."/>
        </authorList>
    </citation>
    <scope>NUCLEOTIDE SEQUENCE [LARGE SCALE GENOMIC DNA]</scope>
    <source>
        <strain evidence="3 4">BCC8398</strain>
    </source>
</reference>
<feature type="signal peptide" evidence="2">
    <location>
        <begin position="1"/>
        <end position="24"/>
    </location>
</feature>